<organism evidence="8 9">
    <name type="scientific">Candidatus Schekmanbacteria bacterium RBG_13_48_7</name>
    <dbReference type="NCBI Taxonomy" id="1817878"/>
    <lineage>
        <taxon>Bacteria</taxon>
        <taxon>Candidatus Schekmaniibacteriota</taxon>
    </lineage>
</organism>
<comment type="subcellular location">
    <subcellularLocation>
        <location evidence="1">Cell membrane</location>
        <topology evidence="1">Multi-pass membrane protein</topology>
    </subcellularLocation>
</comment>
<sequence>MVVLPYYLHSYKQFGRIAILGEFLAISAVSMCILFVFVDVGQPLRVLNIMLHPSPSSLMFWDVLVLNGYLLLNVLISRITLESEKKSIPPPKWIKPVIILSIPWAISIHTVTAFLYSGLAARPFWMSAIMAPRFLASAFASGPALLVIVCLIVRRFTKFDPGFEAIQKLAQIITYAMLANLFFVLMEIFTAVYSAIPEHVDHFKYLFIGLDGHARLVPFMWLSELLAVFALILLINPKTKKQEKFLAIACVAVFIAVWIDKGLGMIVTAFIPTPLGKIVEYWPTITEVMITLGIYAIGFLMITVFYKIALSVRGELAD</sequence>
<evidence type="ECO:0000256" key="3">
    <source>
        <dbReference type="ARBA" id="ARBA00022475"/>
    </source>
</evidence>
<keyword evidence="6 7" id="KW-0472">Membrane</keyword>
<feature type="transmembrane region" description="Helical" evidence="7">
    <location>
        <begin position="173"/>
        <end position="196"/>
    </location>
</feature>
<dbReference type="NCBIfam" id="NF045798">
    <property type="entry name" value="DsrP"/>
    <property type="match status" value="1"/>
</dbReference>
<dbReference type="Pfam" id="PF03916">
    <property type="entry name" value="NrfD"/>
    <property type="match status" value="1"/>
</dbReference>
<dbReference type="PANTHER" id="PTHR43044">
    <property type="match status" value="1"/>
</dbReference>
<feature type="transmembrane region" description="Helical" evidence="7">
    <location>
        <begin position="216"/>
        <end position="234"/>
    </location>
</feature>
<dbReference type="PANTHER" id="PTHR43044:SF2">
    <property type="entry name" value="POLYSULPHIDE REDUCTASE NRFD"/>
    <property type="match status" value="1"/>
</dbReference>
<protein>
    <submittedName>
        <fullName evidence="8">Menaquinol oxidoreductase</fullName>
    </submittedName>
</protein>
<evidence type="ECO:0000256" key="2">
    <source>
        <dbReference type="ARBA" id="ARBA00008929"/>
    </source>
</evidence>
<feature type="transmembrane region" description="Helical" evidence="7">
    <location>
        <begin position="131"/>
        <end position="153"/>
    </location>
</feature>
<evidence type="ECO:0000256" key="1">
    <source>
        <dbReference type="ARBA" id="ARBA00004651"/>
    </source>
</evidence>
<keyword evidence="5 7" id="KW-1133">Transmembrane helix</keyword>
<keyword evidence="4 7" id="KW-0812">Transmembrane</keyword>
<evidence type="ECO:0000256" key="6">
    <source>
        <dbReference type="ARBA" id="ARBA00023136"/>
    </source>
</evidence>
<dbReference type="Proteomes" id="UP000179266">
    <property type="component" value="Unassembled WGS sequence"/>
</dbReference>
<dbReference type="AlphaFoldDB" id="A0A1F7RYZ5"/>
<accession>A0A1F7RYZ5</accession>
<dbReference type="Gene3D" id="1.20.1630.10">
    <property type="entry name" value="Formate dehydrogenase/DMSO reductase domain"/>
    <property type="match status" value="1"/>
</dbReference>
<evidence type="ECO:0000256" key="5">
    <source>
        <dbReference type="ARBA" id="ARBA00022989"/>
    </source>
</evidence>
<name>A0A1F7RYZ5_9BACT</name>
<comment type="similarity">
    <text evidence="2">Belongs to the NrfD family.</text>
</comment>
<feature type="transmembrane region" description="Helical" evidence="7">
    <location>
        <begin position="284"/>
        <end position="306"/>
    </location>
</feature>
<feature type="transmembrane region" description="Helical" evidence="7">
    <location>
        <begin position="97"/>
        <end position="119"/>
    </location>
</feature>
<feature type="transmembrane region" description="Helical" evidence="7">
    <location>
        <begin position="58"/>
        <end position="76"/>
    </location>
</feature>
<evidence type="ECO:0000256" key="7">
    <source>
        <dbReference type="SAM" id="Phobius"/>
    </source>
</evidence>
<gene>
    <name evidence="8" type="ORF">A2161_21875</name>
</gene>
<reference evidence="8 9" key="1">
    <citation type="journal article" date="2016" name="Nat. Commun.">
        <title>Thousands of microbial genomes shed light on interconnected biogeochemical processes in an aquifer system.</title>
        <authorList>
            <person name="Anantharaman K."/>
            <person name="Brown C.T."/>
            <person name="Hug L.A."/>
            <person name="Sharon I."/>
            <person name="Castelle C.J."/>
            <person name="Probst A.J."/>
            <person name="Thomas B.C."/>
            <person name="Singh A."/>
            <person name="Wilkins M.J."/>
            <person name="Karaoz U."/>
            <person name="Brodie E.L."/>
            <person name="Williams K.H."/>
            <person name="Hubbard S.S."/>
            <person name="Banfield J.F."/>
        </authorList>
    </citation>
    <scope>NUCLEOTIDE SEQUENCE [LARGE SCALE GENOMIC DNA]</scope>
</reference>
<dbReference type="EMBL" id="MGDD01000118">
    <property type="protein sequence ID" value="OGL46681.1"/>
    <property type="molecule type" value="Genomic_DNA"/>
</dbReference>
<comment type="caution">
    <text evidence="8">The sequence shown here is derived from an EMBL/GenBank/DDBJ whole genome shotgun (WGS) entry which is preliminary data.</text>
</comment>
<keyword evidence="3" id="KW-1003">Cell membrane</keyword>
<dbReference type="GO" id="GO:0005886">
    <property type="term" value="C:plasma membrane"/>
    <property type="evidence" value="ECO:0007669"/>
    <property type="project" value="UniProtKB-SubCell"/>
</dbReference>
<dbReference type="InterPro" id="IPR054823">
    <property type="entry name" value="DsrP-like"/>
</dbReference>
<evidence type="ECO:0000256" key="4">
    <source>
        <dbReference type="ARBA" id="ARBA00022692"/>
    </source>
</evidence>
<evidence type="ECO:0000313" key="8">
    <source>
        <dbReference type="EMBL" id="OGL46681.1"/>
    </source>
</evidence>
<evidence type="ECO:0000313" key="9">
    <source>
        <dbReference type="Proteomes" id="UP000179266"/>
    </source>
</evidence>
<dbReference type="InterPro" id="IPR005614">
    <property type="entry name" value="NrfD-like"/>
</dbReference>
<proteinExistence type="inferred from homology"/>
<feature type="transmembrane region" description="Helical" evidence="7">
    <location>
        <begin position="17"/>
        <end position="38"/>
    </location>
</feature>
<feature type="transmembrane region" description="Helical" evidence="7">
    <location>
        <begin position="246"/>
        <end position="272"/>
    </location>
</feature>